<proteinExistence type="predicted"/>
<accession>L7TK97</accession>
<sequence>MNLDTLDPQKYWEHDSYDFSTSGYVYVLVLKRSTDDTTWFYVGETTQLEKRLRVHSNCASEMTVSVQKDGDSFLERIYLNEDDRFDVVGLYDLVPVEGGVNQRKDAERKRAYEIAIEHETTNILGGH</sequence>
<gene>
    <name evidence="1" type="primary">35</name>
    <name evidence="1" type="ORF">HVTV1_35</name>
</gene>
<evidence type="ECO:0008006" key="3">
    <source>
        <dbReference type="Google" id="ProtNLM"/>
    </source>
</evidence>
<evidence type="ECO:0000313" key="1">
    <source>
        <dbReference type="EMBL" id="AGC34405.1"/>
    </source>
</evidence>
<dbReference type="EMBL" id="KC117377">
    <property type="protein sequence ID" value="AGC34405.1"/>
    <property type="molecule type" value="Genomic_DNA"/>
</dbReference>
<reference evidence="1 2" key="1">
    <citation type="journal article" date="2013" name="J. Virol.">
        <title>Insights into head-tailed viruses infecting extremely halophilic archaea.</title>
        <authorList>
            <person name="Pietila M.K."/>
            <person name="Laurinmaki P."/>
            <person name="Russell D.A."/>
            <person name="Ko C.C."/>
            <person name="Jacobs-Sera D."/>
            <person name="Butcher S.J."/>
            <person name="Bamford D.H."/>
            <person name="Hendrix R.W."/>
        </authorList>
    </citation>
    <scope>NUCLEOTIDE SEQUENCE [LARGE SCALE GENOMIC DNA]</scope>
</reference>
<dbReference type="RefSeq" id="YP_007378941.1">
    <property type="nucleotide sequence ID" value="NC_020158.1"/>
</dbReference>
<dbReference type="OrthoDB" id="31262at10239"/>
<dbReference type="KEGG" id="vg:14477276"/>
<protein>
    <recommendedName>
        <fullName evidence="3">GIY-YIG domain-containing protein</fullName>
    </recommendedName>
</protein>
<name>L7TK97_9CAUD</name>
<keyword evidence="2" id="KW-1185">Reference proteome</keyword>
<organism evidence="1 2">
    <name type="scientific">Haloarcula vallismortis tailed virus 1</name>
    <dbReference type="NCBI Taxonomy" id="1262528"/>
    <lineage>
        <taxon>Viruses</taxon>
        <taxon>Duplodnaviria</taxon>
        <taxon>Heunggongvirae</taxon>
        <taxon>Uroviricota</taxon>
        <taxon>Caudoviricetes</taxon>
        <taxon>Thumleimavirales</taxon>
        <taxon>Druskaviridae</taxon>
        <taxon>Tredecimvirus</taxon>
        <taxon>Tredecimvirus thailandense</taxon>
        <taxon>Tredecimvirus HVTV1</taxon>
    </lineage>
</organism>
<dbReference type="GeneID" id="14477276"/>
<dbReference type="Proteomes" id="UP000011137">
    <property type="component" value="Segment"/>
</dbReference>
<evidence type="ECO:0000313" key="2">
    <source>
        <dbReference type="Proteomes" id="UP000011137"/>
    </source>
</evidence>